<evidence type="ECO:0000313" key="4">
    <source>
        <dbReference type="Proteomes" id="UP001268542"/>
    </source>
</evidence>
<feature type="compositionally biased region" description="Low complexity" evidence="1">
    <location>
        <begin position="179"/>
        <end position="193"/>
    </location>
</feature>
<feature type="transmembrane region" description="Helical" evidence="2">
    <location>
        <begin position="12"/>
        <end position="30"/>
    </location>
</feature>
<sequence length="213" mass="20759">MSGVGPGARRTFGPVVLVGVAAAGLVAFGGTRTWADTGGATGPVAGLGQSGIATTADLGESPLAAALGLVVLACWGVVLVTRRWFRRVVAGLGAVASLGVVAVAVAAARTLPDDVAAELARSGTPGVEPTLTWWLAATGVAALVSALAFAAAVRLAPSWPEMGSRYDAPGGDGAGREAGAGTADTSTSTSLDLWKAIDAGDDPTAGPTAGPTR</sequence>
<dbReference type="Pfam" id="PF09534">
    <property type="entry name" value="Trp_oprn_chp"/>
    <property type="match status" value="1"/>
</dbReference>
<dbReference type="RefSeq" id="WP_315734395.1">
    <property type="nucleotide sequence ID" value="NZ_JAVYII010000007.1"/>
</dbReference>
<gene>
    <name evidence="3" type="ORF">RDV89_15720</name>
</gene>
<feature type="transmembrane region" description="Helical" evidence="2">
    <location>
        <begin position="131"/>
        <end position="156"/>
    </location>
</feature>
<accession>A0ABU3PZ40</accession>
<keyword evidence="2" id="KW-1133">Transmembrane helix</keyword>
<keyword evidence="2" id="KW-0472">Membrane</keyword>
<dbReference type="InterPro" id="IPR019051">
    <property type="entry name" value="Trp_biosyn_TM_oprn/chp"/>
</dbReference>
<dbReference type="EMBL" id="JAVYII010000007">
    <property type="protein sequence ID" value="MDT9594533.1"/>
    <property type="molecule type" value="Genomic_DNA"/>
</dbReference>
<dbReference type="Proteomes" id="UP001268542">
    <property type="component" value="Unassembled WGS sequence"/>
</dbReference>
<evidence type="ECO:0000256" key="2">
    <source>
        <dbReference type="SAM" id="Phobius"/>
    </source>
</evidence>
<organism evidence="3 4">
    <name type="scientific">Nocardioides imazamoxiresistens</name>
    <dbReference type="NCBI Taxonomy" id="3231893"/>
    <lineage>
        <taxon>Bacteria</taxon>
        <taxon>Bacillati</taxon>
        <taxon>Actinomycetota</taxon>
        <taxon>Actinomycetes</taxon>
        <taxon>Propionibacteriales</taxon>
        <taxon>Nocardioidaceae</taxon>
        <taxon>Nocardioides</taxon>
    </lineage>
</organism>
<reference evidence="3 4" key="1">
    <citation type="submission" date="2023-08" db="EMBL/GenBank/DDBJ databases">
        <title>Nocardioides seae sp. nov., a bacterium isolated from a soil.</title>
        <authorList>
            <person name="Wang X."/>
        </authorList>
    </citation>
    <scope>NUCLEOTIDE SEQUENCE [LARGE SCALE GENOMIC DNA]</scope>
    <source>
        <strain evidence="3 4">YZH12</strain>
    </source>
</reference>
<comment type="caution">
    <text evidence="3">The sequence shown here is derived from an EMBL/GenBank/DDBJ whole genome shotgun (WGS) entry which is preliminary data.</text>
</comment>
<protein>
    <submittedName>
        <fullName evidence="3">Trp biosynthesis-associated membrane protein</fullName>
    </submittedName>
</protein>
<name>A0ABU3PZ40_9ACTN</name>
<feature type="transmembrane region" description="Helical" evidence="2">
    <location>
        <begin position="63"/>
        <end position="81"/>
    </location>
</feature>
<keyword evidence="4" id="KW-1185">Reference proteome</keyword>
<feature type="region of interest" description="Disordered" evidence="1">
    <location>
        <begin position="166"/>
        <end position="213"/>
    </location>
</feature>
<keyword evidence="2" id="KW-0812">Transmembrane</keyword>
<feature type="transmembrane region" description="Helical" evidence="2">
    <location>
        <begin position="88"/>
        <end position="111"/>
    </location>
</feature>
<evidence type="ECO:0000313" key="3">
    <source>
        <dbReference type="EMBL" id="MDT9594533.1"/>
    </source>
</evidence>
<evidence type="ECO:0000256" key="1">
    <source>
        <dbReference type="SAM" id="MobiDB-lite"/>
    </source>
</evidence>
<proteinExistence type="predicted"/>